<accession>A0AB33Z374</accession>
<dbReference type="GO" id="GO:0046914">
    <property type="term" value="F:transition metal ion binding"/>
    <property type="evidence" value="ECO:0007669"/>
    <property type="project" value="InterPro"/>
</dbReference>
<sequence>MSNNQALNQYATLADIEIGQEVMLCKNQMAHSLEKKLLTLGFSKLIPLQVTQRSKGGIIVSIGNTRIALNETLAKQVVIETL</sequence>
<dbReference type="InterPro" id="IPR007167">
    <property type="entry name" value="Fe-transptr_FeoA-like"/>
</dbReference>
<dbReference type="Proteomes" id="UP000015462">
    <property type="component" value="Unassembled WGS sequence"/>
</dbReference>
<evidence type="ECO:0000259" key="2">
    <source>
        <dbReference type="Pfam" id="PF04023"/>
    </source>
</evidence>
<dbReference type="EMBL" id="ASHL01000001">
    <property type="protein sequence ID" value="EPD13896.1"/>
    <property type="molecule type" value="Genomic_DNA"/>
</dbReference>
<keyword evidence="4" id="KW-1185">Reference proteome</keyword>
<gene>
    <name evidence="3" type="ORF">L196_00315</name>
</gene>
<feature type="domain" description="Ferrous iron transporter FeoA-like" evidence="2">
    <location>
        <begin position="12"/>
        <end position="80"/>
    </location>
</feature>
<dbReference type="InterPro" id="IPR038157">
    <property type="entry name" value="FeoA_core_dom"/>
</dbReference>
<comment type="caution">
    <text evidence="3">The sequence shown here is derived from an EMBL/GenBank/DDBJ whole genome shotgun (WGS) entry which is preliminary data.</text>
</comment>
<reference evidence="3 4" key="1">
    <citation type="journal article" date="2013" name="Genome Announc.">
        <title>Genome Sequence of the Pyrene- and Fluoranthene-Degrading Bacterium Cycloclasticus sp. Strain PY97M.</title>
        <authorList>
            <person name="Cui Z."/>
            <person name="Xu G."/>
            <person name="Li Q."/>
            <person name="Gao W."/>
            <person name="Zheng L."/>
        </authorList>
    </citation>
    <scope>NUCLEOTIDE SEQUENCE [LARGE SCALE GENOMIC DNA]</scope>
    <source>
        <strain evidence="3 4">PY97M</strain>
    </source>
</reference>
<dbReference type="Pfam" id="PF04023">
    <property type="entry name" value="FeoA"/>
    <property type="match status" value="1"/>
</dbReference>
<evidence type="ECO:0000313" key="3">
    <source>
        <dbReference type="EMBL" id="EPD13896.1"/>
    </source>
</evidence>
<proteinExistence type="predicted"/>
<dbReference type="InterPro" id="IPR008988">
    <property type="entry name" value="Transcriptional_repressor_C"/>
</dbReference>
<organism evidence="3 4">
    <name type="scientific">Cycloclasticus pugetii</name>
    <dbReference type="NCBI Taxonomy" id="34068"/>
    <lineage>
        <taxon>Bacteria</taxon>
        <taxon>Pseudomonadati</taxon>
        <taxon>Pseudomonadota</taxon>
        <taxon>Gammaproteobacteria</taxon>
        <taxon>Thiotrichales</taxon>
        <taxon>Piscirickettsiaceae</taxon>
        <taxon>Cycloclasticus</taxon>
    </lineage>
</organism>
<dbReference type="SUPFAM" id="SSF50037">
    <property type="entry name" value="C-terminal domain of transcriptional repressors"/>
    <property type="match status" value="1"/>
</dbReference>
<name>A0AB33Z374_9GAMM</name>
<keyword evidence="1" id="KW-0408">Iron</keyword>
<dbReference type="RefSeq" id="WP_016389466.1">
    <property type="nucleotide sequence ID" value="NZ_JBLHXE010000004.1"/>
</dbReference>
<dbReference type="Gene3D" id="2.30.30.90">
    <property type="match status" value="1"/>
</dbReference>
<evidence type="ECO:0000313" key="4">
    <source>
        <dbReference type="Proteomes" id="UP000015462"/>
    </source>
</evidence>
<dbReference type="AlphaFoldDB" id="A0AB33Z374"/>
<evidence type="ECO:0000256" key="1">
    <source>
        <dbReference type="ARBA" id="ARBA00023004"/>
    </source>
</evidence>
<protein>
    <recommendedName>
        <fullName evidence="2">Ferrous iron transporter FeoA-like domain-containing protein</fullName>
    </recommendedName>
</protein>